<organism evidence="2">
    <name type="scientific">Hokovirus HKV1</name>
    <dbReference type="NCBI Taxonomy" id="1977638"/>
    <lineage>
        <taxon>Viruses</taxon>
        <taxon>Varidnaviria</taxon>
        <taxon>Bamfordvirae</taxon>
        <taxon>Nucleocytoviricota</taxon>
        <taxon>Megaviricetes</taxon>
        <taxon>Imitervirales</taxon>
        <taxon>Mimiviridae</taxon>
        <taxon>Klosneuvirinae</taxon>
        <taxon>Hokovirus</taxon>
    </lineage>
</organism>
<sequence length="385" mass="46008">MIKKNLINEKYNIELDYEYFDYKYPTSINLEYARYKCILRLTQHFKNLLNIQEPIGNILLYGISKNYNTQDPVLIKIKRSSIKFVYNVDANDEVINILNSKINKYYKRLENINFITSKLKFIVNKNNNNITFGIKNKEYTYITINKHVYDKIIKRQNRTIHNNKELHKLEENELNQIIWSALFRYKYLDILDGKQGSIRINELKYFKNKYKCNVELFGSIINTSLKYFCSMFYDLEKYFGSIGNFFNVTIKKGFYEMNPPFVVWIMEDSFKHIQKALHNPNSKITVYITIPVWDIFGRVKLNKFCNTDKKTDYTNPELVLKNDKYLVIDRLYCQNDYGYTDYVKYKNESIVTNFAQTNILVVSNYLSKNDIDLSILKGKYLDNKL</sequence>
<protein>
    <submittedName>
        <fullName evidence="2">Phosphorylated CTD interacting factor 1 WW domain</fullName>
    </submittedName>
</protein>
<dbReference type="PANTHER" id="PTHR21727">
    <property type="entry name" value="PHOSPHORYLATED CTD INTERACTING FACTOR 1"/>
    <property type="match status" value="1"/>
</dbReference>
<dbReference type="EMBL" id="KY684105">
    <property type="protein sequence ID" value="ARF10750.1"/>
    <property type="molecule type" value="Genomic_DNA"/>
</dbReference>
<dbReference type="GO" id="GO:0099122">
    <property type="term" value="F:RNA polymerase II C-terminal domain binding"/>
    <property type="evidence" value="ECO:0007669"/>
    <property type="project" value="InterPro"/>
</dbReference>
<proteinExistence type="predicted"/>
<name>A0A1V0SGA0_9VIRU</name>
<dbReference type="PANTHER" id="PTHR21727:SF0">
    <property type="entry name" value="MRNA (2'-O-METHYLADENOSINE-N(6)-)-METHYLTRANSFERASE"/>
    <property type="match status" value="1"/>
</dbReference>
<dbReference type="InterPro" id="IPR039881">
    <property type="entry name" value="PCIF1-like"/>
</dbReference>
<dbReference type="Pfam" id="PF12237">
    <property type="entry name" value="PCIF1_WW"/>
    <property type="match status" value="1"/>
</dbReference>
<dbReference type="InterPro" id="IPR022035">
    <property type="entry name" value="PCIF1_WW"/>
</dbReference>
<evidence type="ECO:0000313" key="2">
    <source>
        <dbReference type="EMBL" id="ARF10750.1"/>
    </source>
</evidence>
<accession>A0A1V0SGA0</accession>
<reference evidence="2" key="1">
    <citation type="journal article" date="2017" name="Science">
        <title>Giant viruses with an expanded complement of translation system components.</title>
        <authorList>
            <person name="Schulz F."/>
            <person name="Yutin N."/>
            <person name="Ivanova N.N."/>
            <person name="Ortega D.R."/>
            <person name="Lee T.K."/>
            <person name="Vierheilig J."/>
            <person name="Daims H."/>
            <person name="Horn M."/>
            <person name="Wagner M."/>
            <person name="Jensen G.J."/>
            <person name="Kyrpides N.C."/>
            <person name="Koonin E.V."/>
            <person name="Woyke T."/>
        </authorList>
    </citation>
    <scope>NUCLEOTIDE SEQUENCE</scope>
    <source>
        <strain evidence="2">HKV1</strain>
    </source>
</reference>
<evidence type="ECO:0000259" key="1">
    <source>
        <dbReference type="Pfam" id="PF12237"/>
    </source>
</evidence>
<dbReference type="GO" id="GO:0016422">
    <property type="term" value="F:mRNA (2'-O-methyladenosine-N6-)-methyltransferase activity"/>
    <property type="evidence" value="ECO:0007669"/>
    <property type="project" value="InterPro"/>
</dbReference>
<gene>
    <name evidence="2" type="ORF">Hokovirus_3_23</name>
</gene>
<feature type="domain" description="PCIF1 WW" evidence="1">
    <location>
        <begin position="165"/>
        <end position="297"/>
    </location>
</feature>